<proteinExistence type="inferred from homology"/>
<dbReference type="InterPro" id="IPR000914">
    <property type="entry name" value="SBP_5_dom"/>
</dbReference>
<organism evidence="6 7">
    <name type="scientific">Geobacillus thermodenitrificans (strain NG80-2)</name>
    <dbReference type="NCBI Taxonomy" id="420246"/>
    <lineage>
        <taxon>Bacteria</taxon>
        <taxon>Bacillati</taxon>
        <taxon>Bacillota</taxon>
        <taxon>Bacilli</taxon>
        <taxon>Bacillales</taxon>
        <taxon>Anoxybacillaceae</taxon>
        <taxon>Geobacillus</taxon>
    </lineage>
</organism>
<gene>
    <name evidence="6" type="ordered locus">GTNG_3283</name>
</gene>
<evidence type="ECO:0000256" key="1">
    <source>
        <dbReference type="ARBA" id="ARBA00005695"/>
    </source>
</evidence>
<accession>A4ITG8</accession>
<dbReference type="Gene3D" id="3.10.105.10">
    <property type="entry name" value="Dipeptide-binding Protein, Domain 3"/>
    <property type="match status" value="1"/>
</dbReference>
<dbReference type="PANTHER" id="PTHR30290:SF9">
    <property type="entry name" value="OLIGOPEPTIDE-BINDING PROTEIN APPA"/>
    <property type="match status" value="1"/>
</dbReference>
<dbReference type="HOGENOM" id="CLU_017028_7_2_9"/>
<dbReference type="KEGG" id="gtn:GTNG_3283"/>
<dbReference type="GO" id="GO:0043190">
    <property type="term" value="C:ATP-binding cassette (ABC) transporter complex"/>
    <property type="evidence" value="ECO:0007669"/>
    <property type="project" value="InterPro"/>
</dbReference>
<evidence type="ECO:0000313" key="7">
    <source>
        <dbReference type="Proteomes" id="UP000001578"/>
    </source>
</evidence>
<sequence>MKKKYWSYLLSALVLAVSTALAGCGGKSASNHASSGSQGKGNVAQELTYATTSDVVGLSPTLTNDSVSSKVIDQVYETLFVRDPKTMEIKPHLAESYENPNDKTWVIKLKQGIKFHDGTDFNAEAVKYTFDKLRDPKTAAPRASLLEPVESVEVKDDYTVVITTKYPYGPMLSALAHSNAAIISPTADQKQDLMKYPVGTGPFKFVEWVPGDHVTLEKNDDYWQGAPKLEKVTFKVVPEVTTAISMLQTGDVQFIDNIPAEQLSRIEAMKNVQFIKKEGTPVYYLGFNMKKKPMNELAFRQAVSYAINKDEYIQQLKGLGVKSNSVIGPKVFGYDESSENVAYSYDPQKAKQLIEEQGYKGTTVKMLVANTAAHRKMAEIVQAQLEEVGIHTEIESMEWGTFLDSARQGKYDITFLSWANLTADGSELFYPNFHSKNAGATNRIFYNNPTFDKLVEESRNAIDPEVRKQKLKEANEFLLKDAAVVVMNHGVVTAVVDQSVKGLEIDPTGQWSLYHVHRE</sequence>
<feature type="domain" description="Solute-binding protein family 5" evidence="5">
    <location>
        <begin position="88"/>
        <end position="439"/>
    </location>
</feature>
<comment type="similarity">
    <text evidence="1">Belongs to the bacterial solute-binding protein 5 family.</text>
</comment>
<dbReference type="RefSeq" id="WP_011888384.1">
    <property type="nucleotide sequence ID" value="NC_009328.1"/>
</dbReference>
<dbReference type="InterPro" id="IPR030678">
    <property type="entry name" value="Peptide/Ni-bd"/>
</dbReference>
<dbReference type="SUPFAM" id="SSF53850">
    <property type="entry name" value="Periplasmic binding protein-like II"/>
    <property type="match status" value="1"/>
</dbReference>
<dbReference type="GO" id="GO:1904680">
    <property type="term" value="F:peptide transmembrane transporter activity"/>
    <property type="evidence" value="ECO:0007669"/>
    <property type="project" value="TreeGrafter"/>
</dbReference>
<evidence type="ECO:0000259" key="5">
    <source>
        <dbReference type="Pfam" id="PF00496"/>
    </source>
</evidence>
<evidence type="ECO:0000256" key="4">
    <source>
        <dbReference type="SAM" id="SignalP"/>
    </source>
</evidence>
<dbReference type="Pfam" id="PF00496">
    <property type="entry name" value="SBP_bac_5"/>
    <property type="match status" value="1"/>
</dbReference>
<evidence type="ECO:0000256" key="2">
    <source>
        <dbReference type="ARBA" id="ARBA00022448"/>
    </source>
</evidence>
<evidence type="ECO:0000256" key="3">
    <source>
        <dbReference type="ARBA" id="ARBA00022729"/>
    </source>
</evidence>
<name>A4ITG8_GEOTN</name>
<dbReference type="PIRSF" id="PIRSF002741">
    <property type="entry name" value="MppA"/>
    <property type="match status" value="1"/>
</dbReference>
<dbReference type="CDD" id="cd08499">
    <property type="entry name" value="PBP2_Ylib_like"/>
    <property type="match status" value="1"/>
</dbReference>
<feature type="signal peptide" evidence="4">
    <location>
        <begin position="1"/>
        <end position="22"/>
    </location>
</feature>
<protein>
    <submittedName>
        <fullName evidence="6">Bacterial extracellular solute-binding protein,family 5</fullName>
    </submittedName>
</protein>
<dbReference type="Gene3D" id="3.90.76.10">
    <property type="entry name" value="Dipeptide-binding Protein, Domain 1"/>
    <property type="match status" value="1"/>
</dbReference>
<dbReference type="GeneID" id="87622607"/>
<dbReference type="Gene3D" id="3.40.190.10">
    <property type="entry name" value="Periplasmic binding protein-like II"/>
    <property type="match status" value="1"/>
</dbReference>
<keyword evidence="2" id="KW-0813">Transport</keyword>
<dbReference type="GO" id="GO:0015833">
    <property type="term" value="P:peptide transport"/>
    <property type="evidence" value="ECO:0007669"/>
    <property type="project" value="TreeGrafter"/>
</dbReference>
<dbReference type="eggNOG" id="COG0747">
    <property type="taxonomic scope" value="Bacteria"/>
</dbReference>
<reference evidence="6 7" key="1">
    <citation type="journal article" date="2007" name="Proc. Natl. Acad. Sci. U.S.A.">
        <title>Genome and proteome of long-chain alkane degrading Geobacillus thermodenitrificans NG80-2 isolated from a deep-subsurface oil reservoir.</title>
        <authorList>
            <person name="Feng L."/>
            <person name="Wang W."/>
            <person name="Cheng J."/>
            <person name="Ren Y."/>
            <person name="Zhao G."/>
            <person name="Gao C."/>
            <person name="Tang Y."/>
            <person name="Liu X."/>
            <person name="Han W."/>
            <person name="Peng X."/>
            <person name="Liu R."/>
            <person name="Wang L."/>
        </authorList>
    </citation>
    <scope>NUCLEOTIDE SEQUENCE [LARGE SCALE GENOMIC DNA]</scope>
    <source>
        <strain evidence="6 7">NG80-2</strain>
    </source>
</reference>
<dbReference type="Proteomes" id="UP000001578">
    <property type="component" value="Chromosome"/>
</dbReference>
<dbReference type="EMBL" id="CP000557">
    <property type="protein sequence ID" value="ABO68622.1"/>
    <property type="molecule type" value="Genomic_DNA"/>
</dbReference>
<dbReference type="GO" id="GO:0042597">
    <property type="term" value="C:periplasmic space"/>
    <property type="evidence" value="ECO:0007669"/>
    <property type="project" value="UniProtKB-ARBA"/>
</dbReference>
<evidence type="ECO:0000313" key="6">
    <source>
        <dbReference type="EMBL" id="ABO68622.1"/>
    </source>
</evidence>
<dbReference type="AlphaFoldDB" id="A4ITG8"/>
<feature type="chain" id="PRO_5039660580" evidence="4">
    <location>
        <begin position="23"/>
        <end position="519"/>
    </location>
</feature>
<dbReference type="PANTHER" id="PTHR30290">
    <property type="entry name" value="PERIPLASMIC BINDING COMPONENT OF ABC TRANSPORTER"/>
    <property type="match status" value="1"/>
</dbReference>
<keyword evidence="3 4" id="KW-0732">Signal</keyword>
<dbReference type="InterPro" id="IPR039424">
    <property type="entry name" value="SBP_5"/>
</dbReference>
<dbReference type="PROSITE" id="PS51257">
    <property type="entry name" value="PROKAR_LIPOPROTEIN"/>
    <property type="match status" value="1"/>
</dbReference>